<dbReference type="Gene3D" id="1.10.260.40">
    <property type="entry name" value="lambda repressor-like DNA-binding domains"/>
    <property type="match status" value="1"/>
</dbReference>
<dbReference type="InterPro" id="IPR001387">
    <property type="entry name" value="Cro/C1-type_HTH"/>
</dbReference>
<evidence type="ECO:0000259" key="1">
    <source>
        <dbReference type="PROSITE" id="PS50943"/>
    </source>
</evidence>
<name>A0A6I7DBU1_9GAMM</name>
<reference evidence="2 3" key="1">
    <citation type="submission" date="2019-09" db="EMBL/GenBank/DDBJ databases">
        <title>Emergence of a chromosome-mediated tetracycline resistance gene in Proteus strain.</title>
        <authorList>
            <person name="He D."/>
            <person name="Wang L."/>
        </authorList>
    </citation>
    <scope>NUCLEOTIDE SEQUENCE [LARGE SCALE GENOMIC DNA]</scope>
    <source>
        <strain evidence="2 3">T60</strain>
    </source>
</reference>
<dbReference type="Proteomes" id="UP000464700">
    <property type="component" value="Chromosome"/>
</dbReference>
<gene>
    <name evidence="2" type="ORF">F1325_10900</name>
</gene>
<keyword evidence="3" id="KW-1185">Reference proteome</keyword>
<dbReference type="GO" id="GO:0003677">
    <property type="term" value="F:DNA binding"/>
    <property type="evidence" value="ECO:0007669"/>
    <property type="project" value="InterPro"/>
</dbReference>
<feature type="domain" description="HTH cro/C1-type" evidence="1">
    <location>
        <begin position="126"/>
        <end position="162"/>
    </location>
</feature>
<proteinExistence type="predicted"/>
<accession>A0A6I7DBU1</accession>
<dbReference type="EMBL" id="CP043925">
    <property type="protein sequence ID" value="QHN10940.1"/>
    <property type="molecule type" value="Genomic_DNA"/>
</dbReference>
<sequence length="207" mass="23622">MNNNKFKSIAEIRKNNLIYIIERYYSGKQKLLADALGVAPSMISRYLSLKNLKSHRELTAHMSRKIEYVTKISKYWMDIDHLKEGHAESEKEEYILTEIGQILSDNITTFMLNDGIKSRVKLSVDSGLAQSTVNRIINCEASATAESIDAIAKAMGRQAYELLIPKNDKGAIYYDRKAYSKLPLSEQISIQNFIEFIIYKNNPTTSE</sequence>
<dbReference type="InterPro" id="IPR010982">
    <property type="entry name" value="Lambda_DNA-bd_dom_sf"/>
</dbReference>
<dbReference type="PROSITE" id="PS50943">
    <property type="entry name" value="HTH_CROC1"/>
    <property type="match status" value="1"/>
</dbReference>
<evidence type="ECO:0000313" key="2">
    <source>
        <dbReference type="EMBL" id="QHN10940.1"/>
    </source>
</evidence>
<protein>
    <submittedName>
        <fullName evidence="2">XRE family transcriptional regulator</fullName>
    </submittedName>
</protein>
<organism evidence="2 3">
    <name type="scientific">Proteus columbae</name>
    <dbReference type="NCBI Taxonomy" id="1987580"/>
    <lineage>
        <taxon>Bacteria</taxon>
        <taxon>Pseudomonadati</taxon>
        <taxon>Pseudomonadota</taxon>
        <taxon>Gammaproteobacteria</taxon>
        <taxon>Enterobacterales</taxon>
        <taxon>Morganellaceae</taxon>
        <taxon>Proteus</taxon>
    </lineage>
</organism>
<dbReference type="KEGG" id="pcol:F1325_10900"/>
<dbReference type="RefSeq" id="WP_109373600.1">
    <property type="nucleotide sequence ID" value="NZ_CP043925.1"/>
</dbReference>
<dbReference type="AlphaFoldDB" id="A0A6I7DBU1"/>
<evidence type="ECO:0000313" key="3">
    <source>
        <dbReference type="Proteomes" id="UP000464700"/>
    </source>
</evidence>